<evidence type="ECO:0000256" key="1">
    <source>
        <dbReference type="SAM" id="Phobius"/>
    </source>
</evidence>
<feature type="transmembrane region" description="Helical" evidence="1">
    <location>
        <begin position="31"/>
        <end position="51"/>
    </location>
</feature>
<protein>
    <submittedName>
        <fullName evidence="3">Uncharacterized protein</fullName>
    </submittedName>
</protein>
<feature type="chain" id="PRO_5008904666" evidence="2">
    <location>
        <begin position="22"/>
        <end position="53"/>
    </location>
</feature>
<reference evidence="3 4" key="1">
    <citation type="journal article" date="2016" name="Genome Biol. Evol.">
        <title>Gene Family Evolution Reflects Adaptation to Soil Environmental Stressors in the Genome of the Collembolan Orchesella cincta.</title>
        <authorList>
            <person name="Faddeeva-Vakhrusheva A."/>
            <person name="Derks M.F."/>
            <person name="Anvar S.Y."/>
            <person name="Agamennone V."/>
            <person name="Suring W."/>
            <person name="Smit S."/>
            <person name="van Straalen N.M."/>
            <person name="Roelofs D."/>
        </authorList>
    </citation>
    <scope>NUCLEOTIDE SEQUENCE [LARGE SCALE GENOMIC DNA]</scope>
    <source>
        <tissue evidence="3">Mixed pool</tissue>
    </source>
</reference>
<evidence type="ECO:0000256" key="2">
    <source>
        <dbReference type="SAM" id="SignalP"/>
    </source>
</evidence>
<proteinExistence type="predicted"/>
<evidence type="ECO:0000313" key="3">
    <source>
        <dbReference type="EMBL" id="ODM97341.1"/>
    </source>
</evidence>
<keyword evidence="1" id="KW-1133">Transmembrane helix</keyword>
<keyword evidence="1" id="KW-0812">Transmembrane</keyword>
<keyword evidence="4" id="KW-1185">Reference proteome</keyword>
<organism evidence="3 4">
    <name type="scientific">Orchesella cincta</name>
    <name type="common">Springtail</name>
    <name type="synonym">Podura cincta</name>
    <dbReference type="NCBI Taxonomy" id="48709"/>
    <lineage>
        <taxon>Eukaryota</taxon>
        <taxon>Metazoa</taxon>
        <taxon>Ecdysozoa</taxon>
        <taxon>Arthropoda</taxon>
        <taxon>Hexapoda</taxon>
        <taxon>Collembola</taxon>
        <taxon>Entomobryomorpha</taxon>
        <taxon>Entomobryoidea</taxon>
        <taxon>Orchesellidae</taxon>
        <taxon>Orchesellinae</taxon>
        <taxon>Orchesella</taxon>
    </lineage>
</organism>
<comment type="caution">
    <text evidence="3">The sequence shown here is derived from an EMBL/GenBank/DDBJ whole genome shotgun (WGS) entry which is preliminary data.</text>
</comment>
<dbReference type="AlphaFoldDB" id="A0A1D2MWM6"/>
<gene>
    <name evidence="3" type="ORF">Ocin01_09343</name>
</gene>
<evidence type="ECO:0000313" key="4">
    <source>
        <dbReference type="Proteomes" id="UP000094527"/>
    </source>
</evidence>
<dbReference type="EMBL" id="LJIJ01000454">
    <property type="protein sequence ID" value="ODM97341.1"/>
    <property type="molecule type" value="Genomic_DNA"/>
</dbReference>
<sequence length="53" mass="5634">MSRLFALLLLVVVIAISSVSSQYVYSGVGYAGVPAYGYGVAGYPAYSGLYYKK</sequence>
<feature type="signal peptide" evidence="2">
    <location>
        <begin position="1"/>
        <end position="21"/>
    </location>
</feature>
<keyword evidence="1" id="KW-0472">Membrane</keyword>
<keyword evidence="2" id="KW-0732">Signal</keyword>
<accession>A0A1D2MWM6</accession>
<dbReference type="Proteomes" id="UP000094527">
    <property type="component" value="Unassembled WGS sequence"/>
</dbReference>
<name>A0A1D2MWM6_ORCCI</name>